<dbReference type="RefSeq" id="WP_149331653.1">
    <property type="nucleotide sequence ID" value="NZ_QOVF01000001.1"/>
</dbReference>
<keyword evidence="3" id="KW-1185">Reference proteome</keyword>
<accession>A0A7V7KYE9</accession>
<comment type="caution">
    <text evidence="2">The sequence shown here is derived from an EMBL/GenBank/DDBJ whole genome shotgun (WGS) entry which is preliminary data.</text>
</comment>
<feature type="transmembrane region" description="Helical" evidence="1">
    <location>
        <begin position="20"/>
        <end position="38"/>
    </location>
</feature>
<evidence type="ECO:0000313" key="3">
    <source>
        <dbReference type="Proteomes" id="UP000463138"/>
    </source>
</evidence>
<keyword evidence="1" id="KW-0812">Transmembrane</keyword>
<sequence>MRMSGPAEQPKRAIPGWIKVVFLVLLIAGMALVVWQQLPRSGISTDLSVIGGERPVLVLTRDVNLLNGAEVLELMRQVEPQYQDAILFRIAHQGQPVGRAFARQHGTQDGDLTLLDQNAEVIGRMVQPRNAAELAQLLPEPPTR</sequence>
<protein>
    <submittedName>
        <fullName evidence="2">Uncharacterized protein</fullName>
    </submittedName>
</protein>
<dbReference type="EMBL" id="QOVF01000001">
    <property type="protein sequence ID" value="KAA0696717.1"/>
    <property type="molecule type" value="Genomic_DNA"/>
</dbReference>
<dbReference type="AlphaFoldDB" id="A0A7V7KYE9"/>
<evidence type="ECO:0000256" key="1">
    <source>
        <dbReference type="SAM" id="Phobius"/>
    </source>
</evidence>
<proteinExistence type="predicted"/>
<dbReference type="Proteomes" id="UP000463138">
    <property type="component" value="Unassembled WGS sequence"/>
</dbReference>
<reference evidence="2 3" key="1">
    <citation type="submission" date="2018-07" db="EMBL/GenBank/DDBJ databases">
        <title>Pseudomonas laoshanensis sp. nov., isolated from soil.</title>
        <authorList>
            <person name="Sun J."/>
            <person name="Yu L."/>
            <person name="Wang M."/>
            <person name="Zhang C."/>
        </authorList>
    </citation>
    <scope>NUCLEOTIDE SEQUENCE [LARGE SCALE GENOMIC DNA]</scope>
    <source>
        <strain evidence="2 3">Y22</strain>
    </source>
</reference>
<keyword evidence="1" id="KW-1133">Transmembrane helix</keyword>
<evidence type="ECO:0000313" key="2">
    <source>
        <dbReference type="EMBL" id="KAA0696717.1"/>
    </source>
</evidence>
<keyword evidence="1" id="KW-0472">Membrane</keyword>
<name>A0A7V7KYE9_9GAMM</name>
<organism evidence="2 3">
    <name type="scientific">Halopseudomonas laoshanensis</name>
    <dbReference type="NCBI Taxonomy" id="2268758"/>
    <lineage>
        <taxon>Bacteria</taxon>
        <taxon>Pseudomonadati</taxon>
        <taxon>Pseudomonadota</taxon>
        <taxon>Gammaproteobacteria</taxon>
        <taxon>Pseudomonadales</taxon>
        <taxon>Pseudomonadaceae</taxon>
        <taxon>Halopseudomonas</taxon>
    </lineage>
</organism>
<gene>
    <name evidence="2" type="ORF">DT594_05170</name>
</gene>
<dbReference type="OrthoDB" id="8546435at2"/>